<keyword evidence="1" id="KW-0645">Protease</keyword>
<evidence type="ECO:0000313" key="10">
    <source>
        <dbReference type="EMBL" id="UUC46840.1"/>
    </source>
</evidence>
<keyword evidence="5" id="KW-0862">Zinc</keyword>
<evidence type="ECO:0000256" key="4">
    <source>
        <dbReference type="ARBA" id="ARBA00022801"/>
    </source>
</evidence>
<dbReference type="NCBIfam" id="TIGR04183">
    <property type="entry name" value="Por_Secre_tail"/>
    <property type="match status" value="1"/>
</dbReference>
<dbReference type="Gene3D" id="3.10.450.490">
    <property type="match status" value="1"/>
</dbReference>
<dbReference type="Pfam" id="PF02128">
    <property type="entry name" value="Peptidase_M36"/>
    <property type="match status" value="1"/>
</dbReference>
<feature type="domain" description="FTP" evidence="8">
    <location>
        <begin position="63"/>
        <end position="89"/>
    </location>
</feature>
<organism evidence="10 11">
    <name type="scientific">Flavobacterium cerinum</name>
    <dbReference type="NCBI Taxonomy" id="2502784"/>
    <lineage>
        <taxon>Bacteria</taxon>
        <taxon>Pseudomonadati</taxon>
        <taxon>Bacteroidota</taxon>
        <taxon>Flavobacteriia</taxon>
        <taxon>Flavobacteriales</taxon>
        <taxon>Flavobacteriaceae</taxon>
        <taxon>Flavobacterium</taxon>
    </lineage>
</organism>
<proteinExistence type="predicted"/>
<keyword evidence="3 7" id="KW-0732">Signal</keyword>
<dbReference type="InterPro" id="IPR026444">
    <property type="entry name" value="Secre_tail"/>
</dbReference>
<keyword evidence="6" id="KW-0482">Metalloprotease</keyword>
<evidence type="ECO:0000313" key="11">
    <source>
        <dbReference type="Proteomes" id="UP001059844"/>
    </source>
</evidence>
<evidence type="ECO:0000256" key="3">
    <source>
        <dbReference type="ARBA" id="ARBA00022729"/>
    </source>
</evidence>
<keyword evidence="11" id="KW-1185">Reference proteome</keyword>
<reference evidence="10" key="1">
    <citation type="submission" date="2022-07" db="EMBL/GenBank/DDBJ databases">
        <title>Isolation, identification, and degradation of a PFOSA degrading strain from sewage treatment plant.</title>
        <authorList>
            <person name="Zhang L."/>
            <person name="Huo Y."/>
        </authorList>
    </citation>
    <scope>NUCLEOTIDE SEQUENCE</scope>
    <source>
        <strain evidence="10">C1</strain>
    </source>
</reference>
<dbReference type="SUPFAM" id="SSF55486">
    <property type="entry name" value="Metalloproteases ('zincins'), catalytic domain"/>
    <property type="match status" value="1"/>
</dbReference>
<feature type="domain" description="Secretion system C-terminal sorting" evidence="9">
    <location>
        <begin position="619"/>
        <end position="685"/>
    </location>
</feature>
<gene>
    <name evidence="10" type="ORF">NOX80_06465</name>
</gene>
<dbReference type="EMBL" id="CP101751">
    <property type="protein sequence ID" value="UUC46840.1"/>
    <property type="molecule type" value="Genomic_DNA"/>
</dbReference>
<evidence type="ECO:0000259" key="9">
    <source>
        <dbReference type="Pfam" id="PF18962"/>
    </source>
</evidence>
<dbReference type="InterPro" id="IPR011096">
    <property type="entry name" value="FTP_domain"/>
</dbReference>
<feature type="chain" id="PRO_5045504227" evidence="7">
    <location>
        <begin position="22"/>
        <end position="688"/>
    </location>
</feature>
<dbReference type="InterPro" id="IPR050728">
    <property type="entry name" value="Zinc_Metalloprotease_M4"/>
</dbReference>
<sequence>MKRKLLKLVVAVFLMSLQVNAQHSDKERAARDYIKSQEKNLNIQSFHDFTLRFNRKGPSGETLRFQQMLKGVPVFESEIVVHFDTTGKISYSSDSYDKTITDIDVAPQFDDKRAIEISDKALEIEGAGTITWQECKLFVYNKQEKTTLVYRITTAAENLKGQWEAIVDAKTGTIISLKDVAYYAHSNKDKDKKKQKEKQFGKSIAGTAQSVTGTALIFNPDPLSVAGATYGGQYVDNNDATNAALDAARSQVELVDIELLNGVYKLKSQYVEIKNLQNPNTGLFTQSTNSFMFNRFDQGFEAVNAFYHIDQSFRYINETLGIPLVPLQNNGVLFYDPHSFNGADNSSYASGALNFGEGGVDDAEDADVILHELGHGLHDWLTGGSLSQVNGLSEGSGDYWAQSYSRSLNQWSSGQAAYHYVFSWDGHNPFWPGRVTNYTATYPGGLVNQVHQDGQIWATALMKVYDQIGRTKVDKAFLEGLARTNSSTNQQNAAIAVRQAAIDMGYSCSDVQAFTTHFTATGYNMPALPLTIHCPGNQTVNANSSGNYTVPDFTGQASVVTANCNATVAQSPAPGTIVGVGTHQITMTGTSGSSVNCNFSLLVQSALGTDDFSAQKVSIYPNPATNSLTVKTNFTNSETVAVYNMIGQKVLENTMDNGELVFDVSQLSPGVYVVYFNNSKTSHKFVKK</sequence>
<dbReference type="Gene3D" id="3.10.170.10">
    <property type="match status" value="1"/>
</dbReference>
<dbReference type="InterPro" id="IPR001842">
    <property type="entry name" value="Peptidase_M36"/>
</dbReference>
<dbReference type="Pfam" id="PF07504">
    <property type="entry name" value="FTP"/>
    <property type="match status" value="1"/>
</dbReference>
<evidence type="ECO:0000256" key="1">
    <source>
        <dbReference type="ARBA" id="ARBA00022670"/>
    </source>
</evidence>
<evidence type="ECO:0000256" key="2">
    <source>
        <dbReference type="ARBA" id="ARBA00022723"/>
    </source>
</evidence>
<evidence type="ECO:0000256" key="6">
    <source>
        <dbReference type="ARBA" id="ARBA00023049"/>
    </source>
</evidence>
<name>A0ABY5IVK9_9FLAO</name>
<accession>A0ABY5IVK9</accession>
<dbReference type="PANTHER" id="PTHR33794">
    <property type="entry name" value="BACILLOLYSIN"/>
    <property type="match status" value="1"/>
</dbReference>
<evidence type="ECO:0000256" key="5">
    <source>
        <dbReference type="ARBA" id="ARBA00022833"/>
    </source>
</evidence>
<keyword evidence="2" id="KW-0479">Metal-binding</keyword>
<feature type="signal peptide" evidence="7">
    <location>
        <begin position="1"/>
        <end position="21"/>
    </location>
</feature>
<evidence type="ECO:0000259" key="8">
    <source>
        <dbReference type="Pfam" id="PF07504"/>
    </source>
</evidence>
<dbReference type="RefSeq" id="WP_256552494.1">
    <property type="nucleotide sequence ID" value="NZ_CP101751.1"/>
</dbReference>
<protein>
    <submittedName>
        <fullName evidence="10">T9SS type A sorting domain-containing protein</fullName>
    </submittedName>
</protein>
<dbReference type="PANTHER" id="PTHR33794:SF1">
    <property type="entry name" value="BACILLOLYSIN"/>
    <property type="match status" value="1"/>
</dbReference>
<dbReference type="Pfam" id="PF18962">
    <property type="entry name" value="Por_Secre_tail"/>
    <property type="match status" value="1"/>
</dbReference>
<dbReference type="Proteomes" id="UP001059844">
    <property type="component" value="Chromosome"/>
</dbReference>
<evidence type="ECO:0000256" key="7">
    <source>
        <dbReference type="SAM" id="SignalP"/>
    </source>
</evidence>
<keyword evidence="4" id="KW-0378">Hydrolase</keyword>